<dbReference type="AlphaFoldDB" id="A0AAV6VL80"/>
<protein>
    <recommendedName>
        <fullName evidence="5">DUF4806 domain-containing protein</fullName>
    </recommendedName>
</protein>
<organism evidence="3 4">
    <name type="scientific">Oedothorax gibbosus</name>
    <dbReference type="NCBI Taxonomy" id="931172"/>
    <lineage>
        <taxon>Eukaryota</taxon>
        <taxon>Metazoa</taxon>
        <taxon>Ecdysozoa</taxon>
        <taxon>Arthropoda</taxon>
        <taxon>Chelicerata</taxon>
        <taxon>Arachnida</taxon>
        <taxon>Araneae</taxon>
        <taxon>Araneomorphae</taxon>
        <taxon>Entelegynae</taxon>
        <taxon>Araneoidea</taxon>
        <taxon>Linyphiidae</taxon>
        <taxon>Erigoninae</taxon>
        <taxon>Oedothorax</taxon>
    </lineage>
</organism>
<evidence type="ECO:0008006" key="5">
    <source>
        <dbReference type="Google" id="ProtNLM"/>
    </source>
</evidence>
<keyword evidence="4" id="KW-1185">Reference proteome</keyword>
<gene>
    <name evidence="3" type="ORF">JTE90_014510</name>
</gene>
<dbReference type="Proteomes" id="UP000827092">
    <property type="component" value="Unassembled WGS sequence"/>
</dbReference>
<evidence type="ECO:0000256" key="1">
    <source>
        <dbReference type="SAM" id="Coils"/>
    </source>
</evidence>
<feature type="region of interest" description="Disordered" evidence="2">
    <location>
        <begin position="43"/>
        <end position="62"/>
    </location>
</feature>
<feature type="coiled-coil region" evidence="1">
    <location>
        <begin position="157"/>
        <end position="184"/>
    </location>
</feature>
<accession>A0AAV6VL80</accession>
<evidence type="ECO:0000313" key="3">
    <source>
        <dbReference type="EMBL" id="KAG8196778.1"/>
    </source>
</evidence>
<evidence type="ECO:0000313" key="4">
    <source>
        <dbReference type="Proteomes" id="UP000827092"/>
    </source>
</evidence>
<keyword evidence="1" id="KW-0175">Coiled coil</keyword>
<dbReference type="EMBL" id="JAFNEN010000064">
    <property type="protein sequence ID" value="KAG8196778.1"/>
    <property type="molecule type" value="Genomic_DNA"/>
</dbReference>
<name>A0AAV6VL80_9ARAC</name>
<sequence>MAANSNCNEYKFVKRKADCSCECSCKQNQPDSDMDAIYSKANEHETPTHPSPNTVVDSKESGLKLGKRERRLPARYIDDHVKKIKMSESTIDASTPECVLQLFDEVMPISLYEDSSTASTSHTIPMANGHSSYSNKLPQKNDLQEIKSLVGQTLKVLEKAVLKLNTLEKKVDVIQSEMTEIKASIAESESKQPTITENELIHLERKPDPLENSDYQEYYGTYEDVISEFNLPMKTNNDLVDFNLELSRNHELQARLTRHLHFTCGGKNLYMFLTSVMKKLLTKDLAMQYSRIGRKGKKSFMNLEALYRTVLATALMRFQHVTADEIDSKLGRSLALSSDWTARQEDNQ</sequence>
<reference evidence="3 4" key="1">
    <citation type="journal article" date="2022" name="Nat. Ecol. Evol.">
        <title>A masculinizing supergene underlies an exaggerated male reproductive morph in a spider.</title>
        <authorList>
            <person name="Hendrickx F."/>
            <person name="De Corte Z."/>
            <person name="Sonet G."/>
            <person name="Van Belleghem S.M."/>
            <person name="Kostlbacher S."/>
            <person name="Vangestel C."/>
        </authorList>
    </citation>
    <scope>NUCLEOTIDE SEQUENCE [LARGE SCALE GENOMIC DNA]</scope>
    <source>
        <strain evidence="3">W744_W776</strain>
    </source>
</reference>
<evidence type="ECO:0000256" key="2">
    <source>
        <dbReference type="SAM" id="MobiDB-lite"/>
    </source>
</evidence>
<proteinExistence type="predicted"/>
<comment type="caution">
    <text evidence="3">The sequence shown here is derived from an EMBL/GenBank/DDBJ whole genome shotgun (WGS) entry which is preliminary data.</text>
</comment>